<dbReference type="OrthoDB" id="9770860at2"/>
<dbReference type="RefSeq" id="WP_146040233.1">
    <property type="nucleotide sequence ID" value="NZ_JANJZD010000093.1"/>
</dbReference>
<sequence length="480" mass="55384">MYRPTDRTQHSFLDFNQPMGLHMNPDNRWVKMADSIPWDEFETKYAGLFPSGTGNVAKPLRMALGALIIQTKFQYSDRELVEQIAENPYLQRFYGLPGYQEEAPFDASTLVLFRKRITMEMVMEANESVLSRKDDRKGPPSSGSSTEGGSPEKEPGNKGTLTLDATCAPAHIRYPQDISLLNEAREFLEGMIGRFCRYYSLPLPRRYRRQARKAYLAFAKCRKHTAKKVRAAIRKQLGYVRRDIGYLEQFMSEGLVPDRKDIPKFLTILKMYGQQKYMYDHKVHSVPDRIVSISQPWLRPIVRGKATAPVEFGAKFDLSLDTEGYGRIERISFDPYNEGATLQEAVERFKKRTGHYPERVLADQIYRTRDNRRYCKGHGIRLSGPRLGRPAAIVSATTRKQEYQDNTDRIEVERVFSLSKRCYGMGLIVTKLEETQLTTIALSVFVTNLFKIQRRIHSALLRICQFFDTKYAVLSFAWLS</sequence>
<gene>
    <name evidence="4" type="ORF">AMURIS_05735</name>
</gene>
<accession>A0A2K4ZR76</accession>
<dbReference type="PANTHER" id="PTHR33803:SF3">
    <property type="entry name" value="BLL1974 PROTEIN"/>
    <property type="match status" value="1"/>
</dbReference>
<dbReference type="Proteomes" id="UP000236311">
    <property type="component" value="Unassembled WGS sequence"/>
</dbReference>
<dbReference type="Pfam" id="PF05598">
    <property type="entry name" value="DUF772"/>
    <property type="match status" value="1"/>
</dbReference>
<dbReference type="AlphaFoldDB" id="A0A2K4ZR76"/>
<evidence type="ECO:0000313" key="4">
    <source>
        <dbReference type="EMBL" id="SOY32967.1"/>
    </source>
</evidence>
<dbReference type="PANTHER" id="PTHR33803">
    <property type="entry name" value="IS1478 TRANSPOSASE"/>
    <property type="match status" value="1"/>
</dbReference>
<organism evidence="4 5">
    <name type="scientific">Acetatifactor muris</name>
    <dbReference type="NCBI Taxonomy" id="879566"/>
    <lineage>
        <taxon>Bacteria</taxon>
        <taxon>Bacillati</taxon>
        <taxon>Bacillota</taxon>
        <taxon>Clostridia</taxon>
        <taxon>Lachnospirales</taxon>
        <taxon>Lachnospiraceae</taxon>
        <taxon>Acetatifactor</taxon>
    </lineage>
</organism>
<dbReference type="Pfam" id="PF13586">
    <property type="entry name" value="DDE_Tnp_1_2"/>
    <property type="match status" value="1"/>
</dbReference>
<dbReference type="InterPro" id="IPR025668">
    <property type="entry name" value="Tnp_DDE_dom"/>
</dbReference>
<reference evidence="4 5" key="1">
    <citation type="submission" date="2018-01" db="EMBL/GenBank/DDBJ databases">
        <authorList>
            <person name="Gaut B.S."/>
            <person name="Morton B.R."/>
            <person name="Clegg M.T."/>
            <person name="Duvall M.R."/>
        </authorList>
    </citation>
    <scope>NUCLEOTIDE SEQUENCE [LARGE SCALE GENOMIC DNA]</scope>
    <source>
        <strain evidence="4">GP69</strain>
    </source>
</reference>
<keyword evidence="5" id="KW-1185">Reference proteome</keyword>
<evidence type="ECO:0008006" key="6">
    <source>
        <dbReference type="Google" id="ProtNLM"/>
    </source>
</evidence>
<feature type="compositionally biased region" description="Low complexity" evidence="1">
    <location>
        <begin position="139"/>
        <end position="149"/>
    </location>
</feature>
<dbReference type="NCBIfam" id="NF033578">
    <property type="entry name" value="transpos_IS5_1"/>
    <property type="match status" value="1"/>
</dbReference>
<feature type="domain" description="Transposase DDE" evidence="3">
    <location>
        <begin position="360"/>
        <end position="449"/>
    </location>
</feature>
<evidence type="ECO:0000259" key="2">
    <source>
        <dbReference type="Pfam" id="PF05598"/>
    </source>
</evidence>
<proteinExistence type="predicted"/>
<feature type="domain" description="Transposase InsH N-terminal" evidence="2">
    <location>
        <begin position="25"/>
        <end position="116"/>
    </location>
</feature>
<evidence type="ECO:0000256" key="1">
    <source>
        <dbReference type="SAM" id="MobiDB-lite"/>
    </source>
</evidence>
<evidence type="ECO:0000313" key="5">
    <source>
        <dbReference type="Proteomes" id="UP000236311"/>
    </source>
</evidence>
<dbReference type="InterPro" id="IPR008490">
    <property type="entry name" value="Transposase_InsH_N"/>
</dbReference>
<name>A0A2K4ZR76_9FIRM</name>
<evidence type="ECO:0000259" key="3">
    <source>
        <dbReference type="Pfam" id="PF13586"/>
    </source>
</evidence>
<protein>
    <recommendedName>
        <fullName evidence="6">Transposase DDE domain protein</fullName>
    </recommendedName>
</protein>
<feature type="region of interest" description="Disordered" evidence="1">
    <location>
        <begin position="128"/>
        <end position="162"/>
    </location>
</feature>
<dbReference type="InterPro" id="IPR047710">
    <property type="entry name" value="Transpos_IS5-like"/>
</dbReference>
<dbReference type="EMBL" id="OFSM01000122">
    <property type="protein sequence ID" value="SOY32967.1"/>
    <property type="molecule type" value="Genomic_DNA"/>
</dbReference>